<organism evidence="2 3">
    <name type="scientific">Gordonia phthalatica</name>
    <dbReference type="NCBI Taxonomy" id="1136941"/>
    <lineage>
        <taxon>Bacteria</taxon>
        <taxon>Bacillati</taxon>
        <taxon>Actinomycetota</taxon>
        <taxon>Actinomycetes</taxon>
        <taxon>Mycobacteriales</taxon>
        <taxon>Gordoniaceae</taxon>
        <taxon>Gordonia</taxon>
    </lineage>
</organism>
<dbReference type="RefSeq" id="WP_062394063.1">
    <property type="nucleotide sequence ID" value="NZ_CP011853.1"/>
</dbReference>
<reference evidence="3" key="1">
    <citation type="submission" date="2015-06" db="EMBL/GenBank/DDBJ databases">
        <title>Complete genome sequence and metabolic analysis of phthalate degradation pathway in Gordonia sp. QH-11.</title>
        <authorList>
            <person name="Jin D."/>
            <person name="Kong X."/>
            <person name="Bai Z."/>
        </authorList>
    </citation>
    <scope>NUCLEOTIDE SEQUENCE [LARGE SCALE GENOMIC DNA]</scope>
    <source>
        <strain evidence="3">QH-11</strain>
    </source>
</reference>
<dbReference type="AlphaFoldDB" id="A0A0N9NE13"/>
<name>A0A0N9NE13_9ACTN</name>
<dbReference type="STRING" id="1136941.ACH46_17540"/>
<reference evidence="2 3" key="2">
    <citation type="journal article" date="2017" name="Int. J. Syst. Evol. Microbiol.">
        <title>Gordonia phthalatica sp. nov., a di-n-butyl phthalate-degrading bacterium isolated from activated sludge.</title>
        <authorList>
            <person name="Jin D."/>
            <person name="Kong X."/>
            <person name="Jia M."/>
            <person name="Yu X."/>
            <person name="Wang X."/>
            <person name="Zhuang X."/>
            <person name="Deng Y."/>
            <person name="Bai Z."/>
        </authorList>
    </citation>
    <scope>NUCLEOTIDE SEQUENCE [LARGE SCALE GENOMIC DNA]</scope>
    <source>
        <strain evidence="2 3">QH-11</strain>
    </source>
</reference>
<dbReference type="EMBL" id="CP011853">
    <property type="protein sequence ID" value="ALG85964.1"/>
    <property type="molecule type" value="Genomic_DNA"/>
</dbReference>
<dbReference type="InterPro" id="IPR058334">
    <property type="entry name" value="DUF8021"/>
</dbReference>
<dbReference type="Proteomes" id="UP000063789">
    <property type="component" value="Chromosome"/>
</dbReference>
<dbReference type="InterPro" id="IPR032710">
    <property type="entry name" value="NTF2-like_dom_sf"/>
</dbReference>
<sequence length="123" mass="13182">MALADADRIAAARAYVDALVSHDASAVRLHPMCTRTELGVKTGRDGAHIARSLEGGPQFKLIHAISEFEASVDGDTVHSTYYVHVQPKPLGLAARVVESFVVNDDGEITTIVASFSVPRRKAL</sequence>
<dbReference type="KEGG" id="goq:ACH46_17540"/>
<evidence type="ECO:0000313" key="2">
    <source>
        <dbReference type="EMBL" id="ALG85964.1"/>
    </source>
</evidence>
<protein>
    <recommendedName>
        <fullName evidence="1">DUF8021 domain-containing protein</fullName>
    </recommendedName>
</protein>
<keyword evidence="3" id="KW-1185">Reference proteome</keyword>
<gene>
    <name evidence="2" type="ORF">ACH46_17540</name>
</gene>
<accession>A0A0N9NE13</accession>
<dbReference type="Pfam" id="PF26061">
    <property type="entry name" value="DUF8021"/>
    <property type="match status" value="1"/>
</dbReference>
<dbReference type="SUPFAM" id="SSF54427">
    <property type="entry name" value="NTF2-like"/>
    <property type="match status" value="1"/>
</dbReference>
<dbReference type="OrthoDB" id="3748128at2"/>
<proteinExistence type="predicted"/>
<evidence type="ECO:0000313" key="3">
    <source>
        <dbReference type="Proteomes" id="UP000063789"/>
    </source>
</evidence>
<evidence type="ECO:0000259" key="1">
    <source>
        <dbReference type="Pfam" id="PF26061"/>
    </source>
</evidence>
<dbReference type="PATRIC" id="fig|1136941.3.peg.3585"/>
<feature type="domain" description="DUF8021" evidence="1">
    <location>
        <begin position="6"/>
        <end position="114"/>
    </location>
</feature>